<feature type="compositionally biased region" description="Basic and acidic residues" evidence="1">
    <location>
        <begin position="268"/>
        <end position="287"/>
    </location>
</feature>
<dbReference type="EMBL" id="CAJPDT010000041">
    <property type="protein sequence ID" value="CAF9925995.1"/>
    <property type="molecule type" value="Genomic_DNA"/>
</dbReference>
<feature type="compositionally biased region" description="Polar residues" evidence="1">
    <location>
        <begin position="1"/>
        <end position="16"/>
    </location>
</feature>
<feature type="compositionally biased region" description="Basic and acidic residues" evidence="1">
    <location>
        <begin position="189"/>
        <end position="211"/>
    </location>
</feature>
<dbReference type="Proteomes" id="UP000664534">
    <property type="component" value="Unassembled WGS sequence"/>
</dbReference>
<feature type="compositionally biased region" description="Polar residues" evidence="1">
    <location>
        <begin position="172"/>
        <end position="181"/>
    </location>
</feature>
<feature type="compositionally biased region" description="Basic and acidic residues" evidence="1">
    <location>
        <begin position="153"/>
        <end position="166"/>
    </location>
</feature>
<feature type="compositionally biased region" description="Low complexity" evidence="1">
    <location>
        <begin position="660"/>
        <end position="682"/>
    </location>
</feature>
<feature type="compositionally biased region" description="Low complexity" evidence="1">
    <location>
        <begin position="130"/>
        <end position="148"/>
    </location>
</feature>
<feature type="compositionally biased region" description="Polar residues" evidence="1">
    <location>
        <begin position="557"/>
        <end position="567"/>
    </location>
</feature>
<keyword evidence="3" id="KW-1185">Reference proteome</keyword>
<evidence type="ECO:0000256" key="1">
    <source>
        <dbReference type="SAM" id="MobiDB-lite"/>
    </source>
</evidence>
<feature type="compositionally biased region" description="Basic and acidic residues" evidence="1">
    <location>
        <begin position="313"/>
        <end position="333"/>
    </location>
</feature>
<organism evidence="2 3">
    <name type="scientific">Imshaugia aleurites</name>
    <dbReference type="NCBI Taxonomy" id="172621"/>
    <lineage>
        <taxon>Eukaryota</taxon>
        <taxon>Fungi</taxon>
        <taxon>Dikarya</taxon>
        <taxon>Ascomycota</taxon>
        <taxon>Pezizomycotina</taxon>
        <taxon>Lecanoromycetes</taxon>
        <taxon>OSLEUM clade</taxon>
        <taxon>Lecanoromycetidae</taxon>
        <taxon>Lecanorales</taxon>
        <taxon>Lecanorineae</taxon>
        <taxon>Parmeliaceae</taxon>
        <taxon>Imshaugia</taxon>
    </lineage>
</organism>
<feature type="compositionally biased region" description="Pro residues" evidence="1">
    <location>
        <begin position="613"/>
        <end position="623"/>
    </location>
</feature>
<feature type="compositionally biased region" description="Polar residues" evidence="1">
    <location>
        <begin position="973"/>
        <end position="992"/>
    </location>
</feature>
<accession>A0A8H3FLI5</accession>
<feature type="compositionally biased region" description="Low complexity" evidence="1">
    <location>
        <begin position="527"/>
        <end position="537"/>
    </location>
</feature>
<evidence type="ECO:0000313" key="2">
    <source>
        <dbReference type="EMBL" id="CAF9925995.1"/>
    </source>
</evidence>
<comment type="caution">
    <text evidence="2">The sequence shown here is derived from an EMBL/GenBank/DDBJ whole genome shotgun (WGS) entry which is preliminary data.</text>
</comment>
<gene>
    <name evidence="2" type="ORF">IMSHALPRED_006841</name>
</gene>
<reference evidence="2" key="1">
    <citation type="submission" date="2021-03" db="EMBL/GenBank/DDBJ databases">
        <authorList>
            <person name="Tagirdzhanova G."/>
        </authorList>
    </citation>
    <scope>NUCLEOTIDE SEQUENCE</scope>
</reference>
<sequence length="1122" mass="124116">MASAQSNYHRSTSYENWHTGRSDNPPPLRPAGYPQERSRSARPPRPRTPSRARPPRPRSPSRVRKPYTSNCARQRWPPSPKVEDETASLKKELSKEGKPIAVVGEDDGVQMRGTPDQQPIVKDADDDTESLSSTTSSDDSAPATPPSTVDDSQDSRYGWKPEDDRIPLSYGGSRNPSTTAQRHAPVPQEKQRGRREVPKLDTGFARDKSRGDAPPPLERARSPYASGPRPSRPKEDRFSGEHMLSPETMSPRTRYAEKQRSQSYYDPRIAKDDVSRNLDQIRNDPKRSGRPALSSSGRHASAYDTGHATYESTSERGKDKKTYQRTDSYDHPTRPPLAPLGRHASAAAAAAAVHQGALISPKAAPPQPGFHHGSSDESDASRGTGRHRKGPNLLPAQDSPKLSNPHFDDGPQQRHSSRQPTPTPPESAVEHRGPATNRASLLSGDFLLGINARLEHDIAGARRASPRPSPQPSPMASPRDSPTMSPFASPPRTPPNEVHHRRTHTVTGLKNELPRSGPPSPLSNNSTPRTPRTPGTGAQPVEMNVTGRPRQIAPRSRMTTPLPSPTSMVEPEPILGPGISIRSPSPAVHANHHSDQIHEPRYAASRHASVTPPAAPAPAPAPTLAPSSALRPGFSGRQRSASYTDVRPQLTVKTPSYLQPIDSPRSPRTRSRPSSPSISSPSDRYKPIHPERQSLGPQPTAHALSSQPEQVPHPPQPSRSRANSYVPEAYAAASSSRSSVPGLNSNSSNTRSRSSAPFSPSTIVAPPQTPVILPLCPRPQPVAGYKDWYTLHGCSRFAICPDCRHNIFSTRYGHHLLPRAPESHGEKTICDLNDPWIRLATQMTLNQNRPDLELLTALAKTTAKQRPCMEDKPIARHHWYRLEDDETGKHIPDFNVCQHCVYSLESIFPVLEEVFYVSRGHHGEVKERVCSLRSNGHNFVQYIDVLDQVAAEARKSHKEPNTAPLARLAKQLTQAPESPKTRTPPQISNTQVVPKCPRDQMLPGLPWHIHPHIPEFTICPACYTDVVYPAVIAGHPIARAIDHSPHKVDQRASCHLYSTRMRAVFNEACEDRDFEHLRHTAHKRHLLQQDLLDVFEEGERHPEDEEVKERGRGLLEEWKRKE</sequence>
<feature type="region of interest" description="Disordered" evidence="1">
    <location>
        <begin position="973"/>
        <end position="993"/>
    </location>
</feature>
<feature type="region of interest" description="Disordered" evidence="1">
    <location>
        <begin position="1"/>
        <end position="440"/>
    </location>
</feature>
<feature type="compositionally biased region" description="Low complexity" evidence="1">
    <location>
        <begin position="729"/>
        <end position="755"/>
    </location>
</feature>
<feature type="compositionally biased region" description="Basic and acidic residues" evidence="1">
    <location>
        <begin position="592"/>
        <end position="601"/>
    </location>
</feature>
<dbReference type="OrthoDB" id="5296at2759"/>
<feature type="compositionally biased region" description="Basic and acidic residues" evidence="1">
    <location>
        <begin position="81"/>
        <end position="98"/>
    </location>
</feature>
<feature type="region of interest" description="Disordered" evidence="1">
    <location>
        <begin position="1097"/>
        <end position="1122"/>
    </location>
</feature>
<protein>
    <submittedName>
        <fullName evidence="2">Uncharacterized protein</fullName>
    </submittedName>
</protein>
<name>A0A8H3FLI5_9LECA</name>
<evidence type="ECO:0000313" key="3">
    <source>
        <dbReference type="Proteomes" id="UP000664534"/>
    </source>
</evidence>
<dbReference type="AlphaFoldDB" id="A0A8H3FLI5"/>
<proteinExistence type="predicted"/>
<feature type="compositionally biased region" description="Basic residues" evidence="1">
    <location>
        <begin position="40"/>
        <end position="65"/>
    </location>
</feature>
<feature type="region of interest" description="Disordered" evidence="1">
    <location>
        <begin position="458"/>
        <end position="764"/>
    </location>
</feature>
<feature type="compositionally biased region" description="Basic and acidic residues" evidence="1">
    <location>
        <begin position="683"/>
        <end position="692"/>
    </location>
</feature>